<accession>A0A8J4H4A2</accession>
<dbReference type="SUPFAM" id="SSF46785">
    <property type="entry name" value="Winged helix' DNA-binding domain"/>
    <property type="match status" value="1"/>
</dbReference>
<protein>
    <recommendedName>
        <fullName evidence="3">DNA-binding response regulator</fullName>
    </recommendedName>
</protein>
<organism evidence="1 2">
    <name type="scientific">Xylanibacillus composti</name>
    <dbReference type="NCBI Taxonomy" id="1572762"/>
    <lineage>
        <taxon>Bacteria</taxon>
        <taxon>Bacillati</taxon>
        <taxon>Bacillota</taxon>
        <taxon>Bacilli</taxon>
        <taxon>Bacillales</taxon>
        <taxon>Paenibacillaceae</taxon>
        <taxon>Xylanibacillus</taxon>
    </lineage>
</organism>
<reference evidence="1" key="1">
    <citation type="submission" date="2021-04" db="EMBL/GenBank/DDBJ databases">
        <title>Draft genome sequence of Xylanibacillus composti strain K13.</title>
        <authorList>
            <person name="Uke A."/>
            <person name="Chhe C."/>
            <person name="Baramee S."/>
            <person name="Kosugi A."/>
        </authorList>
    </citation>
    <scope>NUCLEOTIDE SEQUENCE</scope>
    <source>
        <strain evidence="1">K13</strain>
    </source>
</reference>
<name>A0A8J4H4A2_9BACL</name>
<proteinExistence type="predicted"/>
<comment type="caution">
    <text evidence="1">The sequence shown here is derived from an EMBL/GenBank/DDBJ whole genome shotgun (WGS) entry which is preliminary data.</text>
</comment>
<gene>
    <name evidence="1" type="ORF">XYCOK13_35660</name>
</gene>
<keyword evidence="2" id="KW-1185">Reference proteome</keyword>
<evidence type="ECO:0008006" key="3">
    <source>
        <dbReference type="Google" id="ProtNLM"/>
    </source>
</evidence>
<dbReference type="EMBL" id="BOVK01000056">
    <property type="protein sequence ID" value="GIQ70742.1"/>
    <property type="molecule type" value="Genomic_DNA"/>
</dbReference>
<sequence>MEWMAFREAYEQFISDHLQKRKGEAARRLREGHGHAEQLFLENVWWPAFGHFHHLYPEFEVTDFKDGFRFIDFAYVRSGLMLAIELDGFGPHWRNISRWQFVDHNRRQNDLIIDGWKVLRFAYDDIKEYPRFCQQKLQQFVGRWYGEGHQALNADWREKEIIRYALKAGRPLKPLDLSDYMGVDVKTARKWLAQLVEKGWLLPASGEKRIRAYRLNVEGKHFTL</sequence>
<dbReference type="AlphaFoldDB" id="A0A8J4H4A2"/>
<dbReference type="Proteomes" id="UP000677918">
    <property type="component" value="Unassembled WGS sequence"/>
</dbReference>
<evidence type="ECO:0000313" key="2">
    <source>
        <dbReference type="Proteomes" id="UP000677918"/>
    </source>
</evidence>
<dbReference type="Gene3D" id="3.40.960.10">
    <property type="entry name" value="VSR Endonuclease"/>
    <property type="match status" value="1"/>
</dbReference>
<dbReference type="InterPro" id="IPR036390">
    <property type="entry name" value="WH_DNA-bd_sf"/>
</dbReference>
<evidence type="ECO:0000313" key="1">
    <source>
        <dbReference type="EMBL" id="GIQ70742.1"/>
    </source>
</evidence>